<organism evidence="2 3">
    <name type="scientific">Mortierella polycephala</name>
    <dbReference type="NCBI Taxonomy" id="41804"/>
    <lineage>
        <taxon>Eukaryota</taxon>
        <taxon>Fungi</taxon>
        <taxon>Fungi incertae sedis</taxon>
        <taxon>Mucoromycota</taxon>
        <taxon>Mortierellomycotina</taxon>
        <taxon>Mortierellomycetes</taxon>
        <taxon>Mortierellales</taxon>
        <taxon>Mortierellaceae</taxon>
        <taxon>Mortierella</taxon>
    </lineage>
</organism>
<name>A0A9P6PWA6_9FUNG</name>
<reference evidence="2" key="1">
    <citation type="journal article" date="2020" name="Fungal Divers.">
        <title>Resolving the Mortierellaceae phylogeny through synthesis of multi-gene phylogenetics and phylogenomics.</title>
        <authorList>
            <person name="Vandepol N."/>
            <person name="Liber J."/>
            <person name="Desiro A."/>
            <person name="Na H."/>
            <person name="Kennedy M."/>
            <person name="Barry K."/>
            <person name="Grigoriev I.V."/>
            <person name="Miller A.N."/>
            <person name="O'Donnell K."/>
            <person name="Stajich J.E."/>
            <person name="Bonito G."/>
        </authorList>
    </citation>
    <scope>NUCLEOTIDE SEQUENCE</scope>
    <source>
        <strain evidence="2">KOD948</strain>
    </source>
</reference>
<sequence length="185" mass="21125">MWMTSGQMVTSNEPIVVQSKDPREERLRVIDDTVDDDVQNEAIDVNEDDLEPDDDTHQLDEQKEEFLQTKRSKMKKGAAQFREDKVLDYIKDIGVLNEASIEEQETKRLQATEESHHAATKAAIEPFCTLSTLNLSHNSIAISRKDVLIPVIAINRSNLRIGPHHGHWQVIVGWIVQLRKSSYIV</sequence>
<evidence type="ECO:0000256" key="1">
    <source>
        <dbReference type="SAM" id="MobiDB-lite"/>
    </source>
</evidence>
<accession>A0A9P6PWA6</accession>
<dbReference type="Proteomes" id="UP000726737">
    <property type="component" value="Unassembled WGS sequence"/>
</dbReference>
<feature type="compositionally biased region" description="Polar residues" evidence="1">
    <location>
        <begin position="1"/>
        <end position="13"/>
    </location>
</feature>
<evidence type="ECO:0000313" key="2">
    <source>
        <dbReference type="EMBL" id="KAG0255406.1"/>
    </source>
</evidence>
<feature type="compositionally biased region" description="Basic and acidic residues" evidence="1">
    <location>
        <begin position="20"/>
        <end position="31"/>
    </location>
</feature>
<dbReference type="EMBL" id="JAAAJA010000350">
    <property type="protein sequence ID" value="KAG0255406.1"/>
    <property type="molecule type" value="Genomic_DNA"/>
</dbReference>
<feature type="region of interest" description="Disordered" evidence="1">
    <location>
        <begin position="1"/>
        <end position="58"/>
    </location>
</feature>
<evidence type="ECO:0000313" key="3">
    <source>
        <dbReference type="Proteomes" id="UP000726737"/>
    </source>
</evidence>
<proteinExistence type="predicted"/>
<feature type="compositionally biased region" description="Acidic residues" evidence="1">
    <location>
        <begin position="32"/>
        <end position="54"/>
    </location>
</feature>
<comment type="caution">
    <text evidence="2">The sequence shown here is derived from an EMBL/GenBank/DDBJ whole genome shotgun (WGS) entry which is preliminary data.</text>
</comment>
<keyword evidence="3" id="KW-1185">Reference proteome</keyword>
<protein>
    <submittedName>
        <fullName evidence="2">Uncharacterized protein</fullName>
    </submittedName>
</protein>
<dbReference type="AlphaFoldDB" id="A0A9P6PWA6"/>
<gene>
    <name evidence="2" type="ORF">BG011_005152</name>
</gene>